<evidence type="ECO:0000313" key="3">
    <source>
        <dbReference type="EMBL" id="KIX91200.1"/>
    </source>
</evidence>
<reference evidence="3 5" key="1">
    <citation type="submission" date="2015-01" db="EMBL/GenBank/DDBJ databases">
        <authorList>
            <person name="Guo J."/>
        </authorList>
    </citation>
    <scope>NUCLEOTIDE SEQUENCE [LARGE SCALE GENOMIC DNA]</scope>
    <source>
        <strain evidence="3 5">DSM 22147</strain>
    </source>
</reference>
<evidence type="ECO:0000313" key="6">
    <source>
        <dbReference type="Proteomes" id="UP000254100"/>
    </source>
</evidence>
<dbReference type="STRING" id="569857.TP70_03605"/>
<dbReference type="EMBL" id="UHDT01000001">
    <property type="protein sequence ID" value="SUM56450.1"/>
    <property type="molecule type" value="Genomic_DNA"/>
</dbReference>
<organism evidence="4 6">
    <name type="scientific">Staphylococcus microti</name>
    <dbReference type="NCBI Taxonomy" id="569857"/>
    <lineage>
        <taxon>Bacteria</taxon>
        <taxon>Bacillati</taxon>
        <taxon>Bacillota</taxon>
        <taxon>Bacilli</taxon>
        <taxon>Bacillales</taxon>
        <taxon>Staphylococcaceae</taxon>
        <taxon>Staphylococcus</taxon>
    </lineage>
</organism>
<keyword evidence="4" id="KW-0449">Lipoprotein</keyword>
<reference evidence="4 6" key="2">
    <citation type="submission" date="2018-06" db="EMBL/GenBank/DDBJ databases">
        <authorList>
            <consortium name="Pathogen Informatics"/>
            <person name="Doyle S."/>
        </authorList>
    </citation>
    <scope>NUCLEOTIDE SEQUENCE [LARGE SCALE GENOMIC DNA]</scope>
    <source>
        <strain evidence="4 6">NCTC13832</strain>
    </source>
</reference>
<proteinExistence type="predicted"/>
<dbReference type="AlphaFoldDB" id="A0A0D6XRX4"/>
<sequence>MKKQSFLVGVVASTLLLTGCNFLTPNNQNNNQSTNGANNQSSNQNNQQNTNGQGSYIYDQNTREYYAQIWLTVRDNIETFNQGDVSYTPVDVAGTLVNPYNADATATYPEGTITLSASPTAAGSITFKDNHDGTITVYNAPGHFHDDRWFEDDFSLRESQKIIDNGYTLTIKNASQSDINYVAQYITQSTPQPSPSEAYEGIDSGREESSSSEDSEITVTRDNVIDLVEAYEGDFLDTDTYTFKEPEKMSDGSWGFSILDKETGELAGSYIIDPDGTVTKYDEHGNPE</sequence>
<dbReference type="EMBL" id="JXWY01000028">
    <property type="protein sequence ID" value="KIX91200.1"/>
    <property type="molecule type" value="Genomic_DNA"/>
</dbReference>
<feature type="signal peptide" evidence="2">
    <location>
        <begin position="1"/>
        <end position="23"/>
    </location>
</feature>
<feature type="chain" id="PRO_5043119666" evidence="2">
    <location>
        <begin position="24"/>
        <end position="288"/>
    </location>
</feature>
<name>A0A0D6XRX4_9STAP</name>
<dbReference type="OrthoDB" id="2136654at2"/>
<feature type="region of interest" description="Disordered" evidence="1">
    <location>
        <begin position="188"/>
        <end position="218"/>
    </location>
</feature>
<evidence type="ECO:0000313" key="4">
    <source>
        <dbReference type="EMBL" id="SUM56450.1"/>
    </source>
</evidence>
<evidence type="ECO:0000313" key="5">
    <source>
        <dbReference type="Proteomes" id="UP000032366"/>
    </source>
</evidence>
<dbReference type="Proteomes" id="UP000032366">
    <property type="component" value="Unassembled WGS sequence"/>
</dbReference>
<keyword evidence="5" id="KW-1185">Reference proteome</keyword>
<feature type="region of interest" description="Disordered" evidence="1">
    <location>
        <begin position="27"/>
        <end position="55"/>
    </location>
</feature>
<dbReference type="PROSITE" id="PS51257">
    <property type="entry name" value="PROKAR_LIPOPROTEIN"/>
    <property type="match status" value="1"/>
</dbReference>
<keyword evidence="2" id="KW-0732">Signal</keyword>
<accession>A0A0D6XRX4</accession>
<gene>
    <name evidence="4" type="ORF">NCTC13832_00081</name>
    <name evidence="3" type="ORF">TP70_03605</name>
</gene>
<evidence type="ECO:0000256" key="2">
    <source>
        <dbReference type="SAM" id="SignalP"/>
    </source>
</evidence>
<dbReference type="RefSeq" id="WP_044359372.1">
    <property type="nucleotide sequence ID" value="NZ_JXWY01000028.1"/>
</dbReference>
<protein>
    <submittedName>
        <fullName evidence="4">Lipoprotein</fullName>
    </submittedName>
</protein>
<dbReference type="Proteomes" id="UP000254100">
    <property type="component" value="Unassembled WGS sequence"/>
</dbReference>
<evidence type="ECO:0000256" key="1">
    <source>
        <dbReference type="SAM" id="MobiDB-lite"/>
    </source>
</evidence>